<feature type="active site" description="Nucleophile; methyl group acceptor" evidence="9">
    <location>
        <position position="139"/>
    </location>
</feature>
<comment type="catalytic activity">
    <reaction evidence="8 9">
        <text>a 6-O-methyl-2'-deoxyguanosine in DNA + L-cysteinyl-[protein] = S-methyl-L-cysteinyl-[protein] + a 2'-deoxyguanosine in DNA</text>
        <dbReference type="Rhea" id="RHEA:24000"/>
        <dbReference type="Rhea" id="RHEA-COMP:10131"/>
        <dbReference type="Rhea" id="RHEA-COMP:10132"/>
        <dbReference type="Rhea" id="RHEA-COMP:11367"/>
        <dbReference type="Rhea" id="RHEA-COMP:11368"/>
        <dbReference type="ChEBI" id="CHEBI:29950"/>
        <dbReference type="ChEBI" id="CHEBI:82612"/>
        <dbReference type="ChEBI" id="CHEBI:85445"/>
        <dbReference type="ChEBI" id="CHEBI:85448"/>
        <dbReference type="EC" id="2.1.1.63"/>
    </reaction>
</comment>
<keyword evidence="3 9" id="KW-0963">Cytoplasm</keyword>
<dbReference type="Gene3D" id="3.30.160.70">
    <property type="entry name" value="Methylated DNA-protein cysteine methyltransferase domain"/>
    <property type="match status" value="1"/>
</dbReference>
<dbReference type="HAMAP" id="MF_00772">
    <property type="entry name" value="OGT"/>
    <property type="match status" value="1"/>
</dbReference>
<dbReference type="InterPro" id="IPR008332">
    <property type="entry name" value="MethylG_MeTrfase_N"/>
</dbReference>
<dbReference type="CDD" id="cd06445">
    <property type="entry name" value="ATase"/>
    <property type="match status" value="1"/>
</dbReference>
<dbReference type="InterPro" id="IPR023546">
    <property type="entry name" value="MGMT"/>
</dbReference>
<evidence type="ECO:0000259" key="11">
    <source>
        <dbReference type="Pfam" id="PF02870"/>
    </source>
</evidence>
<dbReference type="InterPro" id="IPR036217">
    <property type="entry name" value="MethylDNA_cys_MeTrfase_DNAb"/>
</dbReference>
<feature type="domain" description="Methylated-DNA-[protein]-cysteine S-methyltransferase DNA binding" evidence="10">
    <location>
        <begin position="88"/>
        <end position="168"/>
    </location>
</feature>
<evidence type="ECO:0000256" key="1">
    <source>
        <dbReference type="ARBA" id="ARBA00001286"/>
    </source>
</evidence>
<comment type="miscellaneous">
    <text evidence="9">This enzyme catalyzes only one turnover and therefore is not strictly catalytic. According to one definition, an enzyme is a biocatalyst that acts repeatedly and over many reaction cycles.</text>
</comment>
<dbReference type="AlphaFoldDB" id="Q6A7T8"/>
<reference evidence="12 13" key="1">
    <citation type="journal article" date="2004" name="Science">
        <title>The complete genome sequence of Propionibacterium acnes, a commensal of human skin.</title>
        <authorList>
            <person name="Bruggemann H."/>
            <person name="Henne A."/>
            <person name="Hoster F."/>
            <person name="Liesegang H."/>
            <person name="Wiezer A."/>
            <person name="Strittmatter A."/>
            <person name="Hujer S."/>
            <person name="Durre P."/>
            <person name="Gottschalk G."/>
        </authorList>
    </citation>
    <scope>NUCLEOTIDE SEQUENCE [LARGE SCALE GENOMIC DNA]</scope>
    <source>
        <strain evidence="13">DSM 16379 / KPA171202</strain>
    </source>
</reference>
<keyword evidence="6 9" id="KW-0227">DNA damage</keyword>
<dbReference type="PANTHER" id="PTHR10815:SF13">
    <property type="entry name" value="METHYLATED-DNA--PROTEIN-CYSTEINE METHYLTRANSFERASE"/>
    <property type="match status" value="1"/>
</dbReference>
<dbReference type="SUPFAM" id="SSF53155">
    <property type="entry name" value="Methylated DNA-protein cysteine methyltransferase domain"/>
    <property type="match status" value="1"/>
</dbReference>
<comment type="catalytic activity">
    <reaction evidence="1 9">
        <text>a 4-O-methyl-thymidine in DNA + L-cysteinyl-[protein] = a thymidine in DNA + S-methyl-L-cysteinyl-[protein]</text>
        <dbReference type="Rhea" id="RHEA:53428"/>
        <dbReference type="Rhea" id="RHEA-COMP:10131"/>
        <dbReference type="Rhea" id="RHEA-COMP:10132"/>
        <dbReference type="Rhea" id="RHEA-COMP:13555"/>
        <dbReference type="Rhea" id="RHEA-COMP:13556"/>
        <dbReference type="ChEBI" id="CHEBI:29950"/>
        <dbReference type="ChEBI" id="CHEBI:82612"/>
        <dbReference type="ChEBI" id="CHEBI:137386"/>
        <dbReference type="ChEBI" id="CHEBI:137387"/>
        <dbReference type="EC" id="2.1.1.63"/>
    </reaction>
</comment>
<feature type="domain" description="Methylguanine DNA methyltransferase ribonuclease-like" evidence="11">
    <location>
        <begin position="16"/>
        <end position="83"/>
    </location>
</feature>
<dbReference type="Pfam" id="PF01035">
    <property type="entry name" value="DNA_binding_1"/>
    <property type="match status" value="1"/>
</dbReference>
<evidence type="ECO:0000256" key="8">
    <source>
        <dbReference type="ARBA" id="ARBA00049348"/>
    </source>
</evidence>
<dbReference type="EC" id="2.1.1.63" evidence="9"/>
<evidence type="ECO:0000256" key="6">
    <source>
        <dbReference type="ARBA" id="ARBA00022763"/>
    </source>
</evidence>
<organism evidence="12 13">
    <name type="scientific">Cutibacterium acnes (strain DSM 16379 / KPA171202)</name>
    <name type="common">Propionibacterium acnes</name>
    <dbReference type="NCBI Taxonomy" id="267747"/>
    <lineage>
        <taxon>Bacteria</taxon>
        <taxon>Bacillati</taxon>
        <taxon>Actinomycetota</taxon>
        <taxon>Actinomycetes</taxon>
        <taxon>Propionibacteriales</taxon>
        <taxon>Propionibacteriaceae</taxon>
        <taxon>Cutibacterium</taxon>
    </lineage>
</organism>
<sequence length="175" mass="18587">MPGPLPAMTAQSQHRFDTAIGELEVTATAHGLSRLVFVKTDPSPPPLSTSHARRSGDIISCAIAQITEYLSGSRTSFDVALDLSATTDFQRTVLTGLQTVPYGQTVSYRQLASIIGRPNASRAVGHACATNPLPILIPCHRVLRSNGQLGGYLGGPRLKRFLLNLESVTSAPLPA</sequence>
<dbReference type="InterPro" id="IPR036631">
    <property type="entry name" value="MGMT_N_sf"/>
</dbReference>
<comment type="function">
    <text evidence="9">Involved in the cellular defense against the biological effects of O6-methylguanine (O6-MeG) and O4-methylthymine (O4-MeT) in DNA. Repairs the methylated nucleobase in DNA by stoichiometrically transferring the methyl group to a cysteine residue in the enzyme. This is a suicide reaction: the enzyme is irreversibly inactivated.</text>
</comment>
<dbReference type="InterPro" id="IPR014048">
    <property type="entry name" value="MethylDNA_cys_MeTrfase_DNA-bd"/>
</dbReference>
<dbReference type="eggNOG" id="COG0350">
    <property type="taxonomic scope" value="Bacteria"/>
</dbReference>
<keyword evidence="4 9" id="KW-0489">Methyltransferase</keyword>
<dbReference type="GO" id="GO:0005737">
    <property type="term" value="C:cytoplasm"/>
    <property type="evidence" value="ECO:0007669"/>
    <property type="project" value="UniProtKB-SubCell"/>
</dbReference>
<evidence type="ECO:0000313" key="12">
    <source>
        <dbReference type="EMBL" id="AAT83177.1"/>
    </source>
</evidence>
<dbReference type="InterPro" id="IPR001497">
    <property type="entry name" value="MethylDNA_cys_MeTrfase_AS"/>
</dbReference>
<dbReference type="RefSeq" id="WP_002526413.1">
    <property type="nucleotide sequence ID" value="NC_006085.1"/>
</dbReference>
<dbReference type="SUPFAM" id="SSF46767">
    <property type="entry name" value="Methylated DNA-protein cysteine methyltransferase, C-terminal domain"/>
    <property type="match status" value="1"/>
</dbReference>
<protein>
    <recommendedName>
        <fullName evidence="9">Methylated-DNA--protein-cysteine methyltransferase</fullName>
        <ecNumber evidence="9">2.1.1.63</ecNumber>
    </recommendedName>
    <alternativeName>
        <fullName evidence="9">6-O-methylguanine-DNA methyltransferase</fullName>
        <shortName evidence="9">MGMT</shortName>
    </alternativeName>
    <alternativeName>
        <fullName evidence="9">O-6-methylguanine-DNA-alkyltransferase</fullName>
    </alternativeName>
</protein>
<dbReference type="FunFam" id="1.10.10.10:FF:000214">
    <property type="entry name" value="Methylated-DNA--protein-cysteine methyltransferase"/>
    <property type="match status" value="1"/>
</dbReference>
<dbReference type="GO" id="GO:0006307">
    <property type="term" value="P:DNA alkylation repair"/>
    <property type="evidence" value="ECO:0007669"/>
    <property type="project" value="UniProtKB-UniRule"/>
</dbReference>
<dbReference type="HOGENOM" id="CLU_000445_52_2_11"/>
<gene>
    <name evidence="12" type="ordered locus">PPA1428</name>
</gene>
<comment type="similarity">
    <text evidence="2 9">Belongs to the MGMT family.</text>
</comment>
<dbReference type="NCBIfam" id="TIGR00589">
    <property type="entry name" value="ogt"/>
    <property type="match status" value="1"/>
</dbReference>
<evidence type="ECO:0000256" key="9">
    <source>
        <dbReference type="HAMAP-Rule" id="MF_00772"/>
    </source>
</evidence>
<dbReference type="PANTHER" id="PTHR10815">
    <property type="entry name" value="METHYLATED-DNA--PROTEIN-CYSTEINE METHYLTRANSFERASE"/>
    <property type="match status" value="1"/>
</dbReference>
<dbReference type="EMBL" id="AE017283">
    <property type="protein sequence ID" value="AAT83177.1"/>
    <property type="molecule type" value="Genomic_DNA"/>
</dbReference>
<keyword evidence="7 9" id="KW-0234">DNA repair</keyword>
<dbReference type="InterPro" id="IPR036388">
    <property type="entry name" value="WH-like_DNA-bd_sf"/>
</dbReference>
<name>Q6A7T8_CUTAK</name>
<dbReference type="GO" id="GO:0003908">
    <property type="term" value="F:methylated-DNA-[protein]-cysteine S-methyltransferase activity"/>
    <property type="evidence" value="ECO:0007669"/>
    <property type="project" value="UniProtKB-UniRule"/>
</dbReference>
<evidence type="ECO:0000313" key="13">
    <source>
        <dbReference type="Proteomes" id="UP000000603"/>
    </source>
</evidence>
<comment type="subcellular location">
    <subcellularLocation>
        <location evidence="9">Cytoplasm</location>
    </subcellularLocation>
</comment>
<dbReference type="GO" id="GO:0032259">
    <property type="term" value="P:methylation"/>
    <property type="evidence" value="ECO:0007669"/>
    <property type="project" value="UniProtKB-KW"/>
</dbReference>
<proteinExistence type="inferred from homology"/>
<evidence type="ECO:0000256" key="4">
    <source>
        <dbReference type="ARBA" id="ARBA00022603"/>
    </source>
</evidence>
<evidence type="ECO:0000256" key="3">
    <source>
        <dbReference type="ARBA" id="ARBA00022490"/>
    </source>
</evidence>
<evidence type="ECO:0000256" key="7">
    <source>
        <dbReference type="ARBA" id="ARBA00023204"/>
    </source>
</evidence>
<dbReference type="KEGG" id="pac:PPA1428"/>
<evidence type="ECO:0000256" key="2">
    <source>
        <dbReference type="ARBA" id="ARBA00008711"/>
    </source>
</evidence>
<accession>Q6A7T8</accession>
<keyword evidence="5 9" id="KW-0808">Transferase</keyword>
<dbReference type="Gene3D" id="1.10.10.10">
    <property type="entry name" value="Winged helix-like DNA-binding domain superfamily/Winged helix DNA-binding domain"/>
    <property type="match status" value="1"/>
</dbReference>
<evidence type="ECO:0000259" key="10">
    <source>
        <dbReference type="Pfam" id="PF01035"/>
    </source>
</evidence>
<dbReference type="PROSITE" id="PS00374">
    <property type="entry name" value="MGMT"/>
    <property type="match status" value="1"/>
</dbReference>
<evidence type="ECO:0000256" key="5">
    <source>
        <dbReference type="ARBA" id="ARBA00022679"/>
    </source>
</evidence>
<dbReference type="Proteomes" id="UP000000603">
    <property type="component" value="Chromosome"/>
</dbReference>
<dbReference type="EnsemblBacteria" id="AAT83177">
    <property type="protein sequence ID" value="AAT83177"/>
    <property type="gene ID" value="PPA1428"/>
</dbReference>
<dbReference type="Pfam" id="PF02870">
    <property type="entry name" value="Methyltransf_1N"/>
    <property type="match status" value="1"/>
</dbReference>